<dbReference type="InterPro" id="IPR036962">
    <property type="entry name" value="Glyco_hydro_3_N_sf"/>
</dbReference>
<protein>
    <recommendedName>
        <fullName evidence="3">beta-N-acetylhexosaminidase</fullName>
        <ecNumber evidence="3">3.2.1.52</ecNumber>
    </recommendedName>
</protein>
<dbReference type="AlphaFoldDB" id="A0A926EXV8"/>
<dbReference type="InterPro" id="IPR050226">
    <property type="entry name" value="NagZ_Beta-hexosaminidase"/>
</dbReference>
<dbReference type="GO" id="GO:0005975">
    <property type="term" value="P:carbohydrate metabolic process"/>
    <property type="evidence" value="ECO:0007669"/>
    <property type="project" value="InterPro"/>
</dbReference>
<keyword evidence="6" id="KW-0472">Membrane</keyword>
<dbReference type="NCBIfam" id="NF003740">
    <property type="entry name" value="PRK05337.1"/>
    <property type="match status" value="1"/>
</dbReference>
<dbReference type="PROSITE" id="PS51257">
    <property type="entry name" value="PROKAR_LIPOPROTEIN"/>
    <property type="match status" value="1"/>
</dbReference>
<accession>A0A926EXV8</accession>
<evidence type="ECO:0000259" key="7">
    <source>
        <dbReference type="Pfam" id="PF00933"/>
    </source>
</evidence>
<dbReference type="GO" id="GO:0004563">
    <property type="term" value="F:beta-N-acetylhexosaminidase activity"/>
    <property type="evidence" value="ECO:0007669"/>
    <property type="project" value="UniProtKB-EC"/>
</dbReference>
<organism evidence="8 9">
    <name type="scientific">Wansuia hejianensis</name>
    <dbReference type="NCBI Taxonomy" id="2763667"/>
    <lineage>
        <taxon>Bacteria</taxon>
        <taxon>Bacillati</taxon>
        <taxon>Bacillota</taxon>
        <taxon>Clostridia</taxon>
        <taxon>Lachnospirales</taxon>
        <taxon>Lachnospiraceae</taxon>
        <taxon>Wansuia</taxon>
    </lineage>
</organism>
<dbReference type="InterPro" id="IPR001764">
    <property type="entry name" value="Glyco_hydro_3_N"/>
</dbReference>
<dbReference type="InterPro" id="IPR017853">
    <property type="entry name" value="GH"/>
</dbReference>
<dbReference type="PANTHER" id="PTHR30480:SF13">
    <property type="entry name" value="BETA-HEXOSAMINIDASE"/>
    <property type="match status" value="1"/>
</dbReference>
<keyword evidence="6" id="KW-0812">Transmembrane</keyword>
<comment type="similarity">
    <text evidence="2">Belongs to the glycosyl hydrolase 3 family.</text>
</comment>
<dbReference type="PANTHER" id="PTHR30480">
    <property type="entry name" value="BETA-HEXOSAMINIDASE-RELATED"/>
    <property type="match status" value="1"/>
</dbReference>
<evidence type="ECO:0000256" key="2">
    <source>
        <dbReference type="ARBA" id="ARBA00005336"/>
    </source>
</evidence>
<evidence type="ECO:0000256" key="5">
    <source>
        <dbReference type="ARBA" id="ARBA00023295"/>
    </source>
</evidence>
<gene>
    <name evidence="8" type="primary">nagZ</name>
    <name evidence="8" type="ORF">H8689_00185</name>
</gene>
<dbReference type="GO" id="GO:0009254">
    <property type="term" value="P:peptidoglycan turnover"/>
    <property type="evidence" value="ECO:0007669"/>
    <property type="project" value="TreeGrafter"/>
</dbReference>
<dbReference type="RefSeq" id="WP_249322385.1">
    <property type="nucleotide sequence ID" value="NZ_JACRTK010000001.1"/>
</dbReference>
<evidence type="ECO:0000256" key="1">
    <source>
        <dbReference type="ARBA" id="ARBA00001231"/>
    </source>
</evidence>
<evidence type="ECO:0000313" key="8">
    <source>
        <dbReference type="EMBL" id="MBC8589562.1"/>
    </source>
</evidence>
<reference evidence="8 9" key="1">
    <citation type="submission" date="2020-08" db="EMBL/GenBank/DDBJ databases">
        <title>Genome public.</title>
        <authorList>
            <person name="Liu C."/>
            <person name="Sun Q."/>
        </authorList>
    </citation>
    <scope>NUCLEOTIDE SEQUENCE [LARGE SCALE GENOMIC DNA]</scope>
    <source>
        <strain evidence="8 9">NSJ-26</strain>
    </source>
</reference>
<evidence type="ECO:0000256" key="6">
    <source>
        <dbReference type="SAM" id="Phobius"/>
    </source>
</evidence>
<dbReference type="SUPFAM" id="SSF51445">
    <property type="entry name" value="(Trans)glycosidases"/>
    <property type="match status" value="1"/>
</dbReference>
<dbReference type="Proteomes" id="UP000601522">
    <property type="component" value="Unassembled WGS sequence"/>
</dbReference>
<dbReference type="InterPro" id="IPR019800">
    <property type="entry name" value="Glyco_hydro_3_AS"/>
</dbReference>
<dbReference type="Pfam" id="PF00933">
    <property type="entry name" value="Glyco_hydro_3"/>
    <property type="match status" value="1"/>
</dbReference>
<name>A0A926EXV8_9FIRM</name>
<dbReference type="Gene3D" id="3.20.20.300">
    <property type="entry name" value="Glycoside hydrolase, family 3, N-terminal domain"/>
    <property type="match status" value="1"/>
</dbReference>
<evidence type="ECO:0000313" key="9">
    <source>
        <dbReference type="Proteomes" id="UP000601522"/>
    </source>
</evidence>
<dbReference type="PROSITE" id="PS00775">
    <property type="entry name" value="GLYCOSYL_HYDROL_F3"/>
    <property type="match status" value="1"/>
</dbReference>
<keyword evidence="6" id="KW-1133">Transmembrane helix</keyword>
<proteinExistence type="inferred from homology"/>
<sequence length="413" mass="46369">MDKLKQLYIILIIISVFIVGCSNSNIKNKNQLTNPIEKELNKVQDGKETNKIKDKIDNMTLDEKIGQLLIVGFEGTTIDNNTRYLIENLKVGGVILFQRNIKNIDQVVDLTNGLKDINKNNKAPLFISTDEEGGNISRLPEGYKKLPNAKQIGDLDDLDFSFEFGELLGIRLKSLGINLNYGPVMDINSNPSNPVIGNRAFGNKSKIVTRNGIGVLKGIKSVNVIPSIKHFPGHGDTDMDSHVNLPIINKSLEDIKKLELIPFQRSIEEGIDMVMVAHILFPEIDKNYPSTMSENIINKLLREELGYDGVVISDDLTMGAITKNYSLEDASLKFLEAGGDIILICHGIDNPSKVVEYIKEAVEKNILTIEDIDKKLYRILSLKDKYHLEDNNIEIPNMEEINKKTEKLLNKIK</sequence>
<dbReference type="EMBL" id="JACRTK010000001">
    <property type="protein sequence ID" value="MBC8589562.1"/>
    <property type="molecule type" value="Genomic_DNA"/>
</dbReference>
<feature type="domain" description="Glycoside hydrolase family 3 N-terminal" evidence="7">
    <location>
        <begin position="60"/>
        <end position="382"/>
    </location>
</feature>
<comment type="catalytic activity">
    <reaction evidence="1">
        <text>Hydrolysis of terminal non-reducing N-acetyl-D-hexosamine residues in N-acetyl-beta-D-hexosaminides.</text>
        <dbReference type="EC" id="3.2.1.52"/>
    </reaction>
</comment>
<keyword evidence="9" id="KW-1185">Reference proteome</keyword>
<feature type="transmembrane region" description="Helical" evidence="6">
    <location>
        <begin position="7"/>
        <end position="26"/>
    </location>
</feature>
<evidence type="ECO:0000256" key="4">
    <source>
        <dbReference type="ARBA" id="ARBA00022801"/>
    </source>
</evidence>
<evidence type="ECO:0000256" key="3">
    <source>
        <dbReference type="ARBA" id="ARBA00012663"/>
    </source>
</evidence>
<comment type="caution">
    <text evidence="8">The sequence shown here is derived from an EMBL/GenBank/DDBJ whole genome shotgun (WGS) entry which is preliminary data.</text>
</comment>
<dbReference type="EC" id="3.2.1.52" evidence="3"/>
<keyword evidence="4 8" id="KW-0378">Hydrolase</keyword>
<keyword evidence="5 8" id="KW-0326">Glycosidase</keyword>